<protein>
    <submittedName>
        <fullName evidence="2">Uncharacterized protein</fullName>
    </submittedName>
</protein>
<dbReference type="EMBL" id="BMVU01000013">
    <property type="protein sequence ID" value="GGX75492.1"/>
    <property type="molecule type" value="Genomic_DNA"/>
</dbReference>
<accession>A0A918KVR8</accession>
<evidence type="ECO:0000313" key="3">
    <source>
        <dbReference type="Proteomes" id="UP000619244"/>
    </source>
</evidence>
<reference evidence="2" key="2">
    <citation type="submission" date="2020-09" db="EMBL/GenBank/DDBJ databases">
        <authorList>
            <person name="Sun Q."/>
            <person name="Ohkuma M."/>
        </authorList>
    </citation>
    <scope>NUCLEOTIDE SEQUENCE</scope>
    <source>
        <strain evidence="2">JCM 4790</strain>
    </source>
</reference>
<evidence type="ECO:0000313" key="2">
    <source>
        <dbReference type="EMBL" id="GGX75492.1"/>
    </source>
</evidence>
<evidence type="ECO:0000256" key="1">
    <source>
        <dbReference type="SAM" id="MobiDB-lite"/>
    </source>
</evidence>
<name>A0A918KVR8_9ACTN</name>
<dbReference type="Proteomes" id="UP000619244">
    <property type="component" value="Unassembled WGS sequence"/>
</dbReference>
<organism evidence="2 3">
    <name type="scientific">Streptomyces minutiscleroticus</name>
    <dbReference type="NCBI Taxonomy" id="68238"/>
    <lineage>
        <taxon>Bacteria</taxon>
        <taxon>Bacillati</taxon>
        <taxon>Actinomycetota</taxon>
        <taxon>Actinomycetes</taxon>
        <taxon>Kitasatosporales</taxon>
        <taxon>Streptomycetaceae</taxon>
        <taxon>Streptomyces</taxon>
    </lineage>
</organism>
<comment type="caution">
    <text evidence="2">The sequence shown here is derived from an EMBL/GenBank/DDBJ whole genome shotgun (WGS) entry which is preliminary data.</text>
</comment>
<proteinExistence type="predicted"/>
<feature type="region of interest" description="Disordered" evidence="1">
    <location>
        <begin position="100"/>
        <end position="167"/>
    </location>
</feature>
<dbReference type="AlphaFoldDB" id="A0A918KVR8"/>
<gene>
    <name evidence="2" type="ORF">GCM10010358_32190</name>
</gene>
<keyword evidence="3" id="KW-1185">Reference proteome</keyword>
<sequence>MPDPTPDHEALWVLPVVSGVRRPCAKVVWPVESSAASPPPPHAVVFAWTVELLKVTVMPGPAAAAWPAAGASGSAAAAVAVRPERTSIRWMRMGLPSGGTVGGASHAPPRVGNARAASTASQRGTAPLRTRTAAGQVTEPVVRRTPDGPSSGAGARPDDGAAHAVAW</sequence>
<reference evidence="2" key="1">
    <citation type="journal article" date="2014" name="Int. J. Syst. Evol. Microbiol.">
        <title>Complete genome sequence of Corynebacterium casei LMG S-19264T (=DSM 44701T), isolated from a smear-ripened cheese.</title>
        <authorList>
            <consortium name="US DOE Joint Genome Institute (JGI-PGF)"/>
            <person name="Walter F."/>
            <person name="Albersmeier A."/>
            <person name="Kalinowski J."/>
            <person name="Ruckert C."/>
        </authorList>
    </citation>
    <scope>NUCLEOTIDE SEQUENCE</scope>
    <source>
        <strain evidence="2">JCM 4790</strain>
    </source>
</reference>